<dbReference type="EMBL" id="JAERTX010000015">
    <property type="protein sequence ID" value="MBM9461307.1"/>
    <property type="molecule type" value="Genomic_DNA"/>
</dbReference>
<keyword evidence="3" id="KW-1185">Reference proteome</keyword>
<name>A0A939BX43_9ACTN</name>
<accession>A0A939BX43</accession>
<organism evidence="2 3">
    <name type="scientific">Nocardioides faecalis</name>
    <dbReference type="NCBI Taxonomy" id="2803858"/>
    <lineage>
        <taxon>Bacteria</taxon>
        <taxon>Bacillati</taxon>
        <taxon>Actinomycetota</taxon>
        <taxon>Actinomycetes</taxon>
        <taxon>Propionibacteriales</taxon>
        <taxon>Nocardioidaceae</taxon>
        <taxon>Nocardioides</taxon>
    </lineage>
</organism>
<dbReference type="AlphaFoldDB" id="A0A939BX43"/>
<keyword evidence="1" id="KW-0812">Transmembrane</keyword>
<keyword evidence="1" id="KW-0472">Membrane</keyword>
<reference evidence="2" key="1">
    <citation type="submission" date="2021-01" db="EMBL/GenBank/DDBJ databases">
        <title>Novel species in genus Nocardioides.</title>
        <authorList>
            <person name="Zhang G."/>
        </authorList>
    </citation>
    <scope>NUCLEOTIDE SEQUENCE</scope>
    <source>
        <strain evidence="2">Zg-536</strain>
    </source>
</reference>
<evidence type="ECO:0000313" key="3">
    <source>
        <dbReference type="Proteomes" id="UP000663791"/>
    </source>
</evidence>
<dbReference type="RefSeq" id="WP_205292616.1">
    <property type="nucleotide sequence ID" value="NZ_CP074406.1"/>
</dbReference>
<gene>
    <name evidence="2" type="ORF">JK386_15505</name>
</gene>
<evidence type="ECO:0000256" key="1">
    <source>
        <dbReference type="SAM" id="Phobius"/>
    </source>
</evidence>
<dbReference type="Proteomes" id="UP000663791">
    <property type="component" value="Unassembled WGS sequence"/>
</dbReference>
<feature type="transmembrane region" description="Helical" evidence="1">
    <location>
        <begin position="20"/>
        <end position="44"/>
    </location>
</feature>
<evidence type="ECO:0000313" key="2">
    <source>
        <dbReference type="EMBL" id="MBM9461307.1"/>
    </source>
</evidence>
<feature type="transmembrane region" description="Helical" evidence="1">
    <location>
        <begin position="56"/>
        <end position="79"/>
    </location>
</feature>
<feature type="transmembrane region" description="Helical" evidence="1">
    <location>
        <begin position="86"/>
        <end position="108"/>
    </location>
</feature>
<protein>
    <submittedName>
        <fullName evidence="2">Uncharacterized protein</fullName>
    </submittedName>
</protein>
<keyword evidence="1" id="KW-1133">Transmembrane helix</keyword>
<sequence length="110" mass="11082">MPTMIPGPQPTVGERQRRIVRVLAIVALVLAVVQVVGIIAMVIADAAAEVLGGWSGLIALMLAPPVLLALAASIGAMVWSARPAGLPLAVLGLAVGAFSLLGVVTTMVPI</sequence>
<proteinExistence type="predicted"/>
<comment type="caution">
    <text evidence="2">The sequence shown here is derived from an EMBL/GenBank/DDBJ whole genome shotgun (WGS) entry which is preliminary data.</text>
</comment>